<evidence type="ECO:0000256" key="4">
    <source>
        <dbReference type="SAM" id="SignalP"/>
    </source>
</evidence>
<dbReference type="PRINTS" id="PR01415">
    <property type="entry name" value="ANKYRIN"/>
</dbReference>
<reference evidence="5 6" key="1">
    <citation type="submission" date="2015-11" db="EMBL/GenBank/DDBJ databases">
        <title>Draft Genome Sequence of the Strain BR 10423 (Rhizobium sp.) isolated from nodules of Mimosa pudica.</title>
        <authorList>
            <person name="Barauna A.C."/>
            <person name="Zilli J.E."/>
            <person name="Simoes-Araujo J.L."/>
            <person name="Reis V.M."/>
            <person name="James E.K."/>
            <person name="Reis F.B.Jr."/>
            <person name="Rouws L.F."/>
            <person name="Passos S.R."/>
            <person name="Gois S.R."/>
        </authorList>
    </citation>
    <scope>NUCLEOTIDE SEQUENCE [LARGE SCALE GENOMIC DNA]</scope>
    <source>
        <strain evidence="5 6">BR10423</strain>
    </source>
</reference>
<dbReference type="SMART" id="SM00248">
    <property type="entry name" value="ANK"/>
    <property type="match status" value="4"/>
</dbReference>
<organism evidence="5 6">
    <name type="scientific">Rhizobium altiplani</name>
    <dbReference type="NCBI Taxonomy" id="1864509"/>
    <lineage>
        <taxon>Bacteria</taxon>
        <taxon>Pseudomonadati</taxon>
        <taxon>Pseudomonadota</taxon>
        <taxon>Alphaproteobacteria</taxon>
        <taxon>Hyphomicrobiales</taxon>
        <taxon>Rhizobiaceae</taxon>
        <taxon>Rhizobium/Agrobacterium group</taxon>
        <taxon>Rhizobium</taxon>
    </lineage>
</organism>
<evidence type="ECO:0000313" key="6">
    <source>
        <dbReference type="Proteomes" id="UP000068164"/>
    </source>
</evidence>
<dbReference type="AlphaFoldDB" id="A0A109JXP8"/>
<dbReference type="Gene3D" id="1.25.40.20">
    <property type="entry name" value="Ankyrin repeat-containing domain"/>
    <property type="match status" value="1"/>
</dbReference>
<keyword evidence="4" id="KW-0732">Signal</keyword>
<feature type="signal peptide" evidence="4">
    <location>
        <begin position="1"/>
        <end position="18"/>
    </location>
</feature>
<dbReference type="EMBL" id="LNCD01000033">
    <property type="protein sequence ID" value="KWV56988.1"/>
    <property type="molecule type" value="Genomic_DNA"/>
</dbReference>
<accession>A0A109JXP8</accession>
<dbReference type="RefSeq" id="WP_062369073.1">
    <property type="nucleotide sequence ID" value="NZ_LNCD01000033.1"/>
</dbReference>
<keyword evidence="2 3" id="KW-0040">ANK repeat</keyword>
<evidence type="ECO:0000256" key="3">
    <source>
        <dbReference type="PROSITE-ProRule" id="PRU00023"/>
    </source>
</evidence>
<dbReference type="PANTHER" id="PTHR24166">
    <property type="entry name" value="ROLLING PEBBLES, ISOFORM B"/>
    <property type="match status" value="1"/>
</dbReference>
<sequence>MRRLLASVALFFAATVTAATDPLFDAVSEGNAMAVERSLAAGANVDSRTRDQATPLINAALGDQLAIVGLLIGKHADVMARNAGGFTALHAAAYSGSVPISKLLLDHGAVLDDASNKAGVTPLMIAGEQNHVALAEFLLAKGADAAHAESHGYTPIARAIWKGNFDIVRLYKRHGVECPPLSVLREEKFYEKCMEIHD</sequence>
<dbReference type="InterPro" id="IPR036770">
    <property type="entry name" value="Ankyrin_rpt-contain_sf"/>
</dbReference>
<gene>
    <name evidence="5" type="ORF">AS026_32805</name>
</gene>
<proteinExistence type="predicted"/>
<keyword evidence="1" id="KW-0677">Repeat</keyword>
<name>A0A109JXP8_9HYPH</name>
<dbReference type="PROSITE" id="PS50088">
    <property type="entry name" value="ANK_REPEAT"/>
    <property type="match status" value="2"/>
</dbReference>
<dbReference type="InterPro" id="IPR002110">
    <property type="entry name" value="Ankyrin_rpt"/>
</dbReference>
<keyword evidence="6" id="KW-1185">Reference proteome</keyword>
<dbReference type="SUPFAM" id="SSF48403">
    <property type="entry name" value="Ankyrin repeat"/>
    <property type="match status" value="1"/>
</dbReference>
<dbReference type="Proteomes" id="UP000068164">
    <property type="component" value="Unassembled WGS sequence"/>
</dbReference>
<feature type="chain" id="PRO_5007137289" evidence="4">
    <location>
        <begin position="19"/>
        <end position="198"/>
    </location>
</feature>
<evidence type="ECO:0000256" key="2">
    <source>
        <dbReference type="ARBA" id="ARBA00023043"/>
    </source>
</evidence>
<evidence type="ECO:0000313" key="5">
    <source>
        <dbReference type="EMBL" id="KWV56988.1"/>
    </source>
</evidence>
<dbReference type="OrthoDB" id="7837736at2"/>
<dbReference type="InterPro" id="IPR050889">
    <property type="entry name" value="Dendritic_Spine_Reg/Scaffold"/>
</dbReference>
<dbReference type="PANTHER" id="PTHR24166:SF48">
    <property type="entry name" value="PROTEIN VAPYRIN"/>
    <property type="match status" value="1"/>
</dbReference>
<dbReference type="PROSITE" id="PS50297">
    <property type="entry name" value="ANK_REP_REGION"/>
    <property type="match status" value="2"/>
</dbReference>
<dbReference type="Pfam" id="PF12796">
    <property type="entry name" value="Ank_2"/>
    <property type="match status" value="2"/>
</dbReference>
<comment type="caution">
    <text evidence="5">The sequence shown here is derived from an EMBL/GenBank/DDBJ whole genome shotgun (WGS) entry which is preliminary data.</text>
</comment>
<evidence type="ECO:0000256" key="1">
    <source>
        <dbReference type="ARBA" id="ARBA00022737"/>
    </source>
</evidence>
<feature type="repeat" description="ANK" evidence="3">
    <location>
        <begin position="118"/>
        <end position="150"/>
    </location>
</feature>
<feature type="repeat" description="ANK" evidence="3">
    <location>
        <begin position="84"/>
        <end position="116"/>
    </location>
</feature>
<protein>
    <submittedName>
        <fullName evidence="5">Uncharacterized protein</fullName>
    </submittedName>
</protein>